<dbReference type="PANTHER" id="PTHR20648">
    <property type="entry name" value="ELONGIN-C"/>
    <property type="match status" value="1"/>
</dbReference>
<keyword evidence="8" id="KW-1185">Reference proteome</keyword>
<evidence type="ECO:0000259" key="6">
    <source>
        <dbReference type="Pfam" id="PF03931"/>
    </source>
</evidence>
<dbReference type="AlphaFoldDB" id="A0A8H4RBB3"/>
<dbReference type="SUPFAM" id="SSF54695">
    <property type="entry name" value="POZ domain"/>
    <property type="match status" value="1"/>
</dbReference>
<organism evidence="7 8">
    <name type="scientific">Cudoniella acicularis</name>
    <dbReference type="NCBI Taxonomy" id="354080"/>
    <lineage>
        <taxon>Eukaryota</taxon>
        <taxon>Fungi</taxon>
        <taxon>Dikarya</taxon>
        <taxon>Ascomycota</taxon>
        <taxon>Pezizomycotina</taxon>
        <taxon>Leotiomycetes</taxon>
        <taxon>Helotiales</taxon>
        <taxon>Tricladiaceae</taxon>
        <taxon>Cudoniella</taxon>
    </lineage>
</organism>
<name>A0A8H4RBB3_9HELO</name>
<dbReference type="FunFam" id="3.30.710.10:FF:000035">
    <property type="entry name" value="Elongin C transcription elongation factor"/>
    <property type="match status" value="1"/>
</dbReference>
<feature type="domain" description="SKP1 component POZ" evidence="6">
    <location>
        <begin position="13"/>
        <end position="75"/>
    </location>
</feature>
<gene>
    <name evidence="7" type="ORF">G7Y89_g11200</name>
</gene>
<evidence type="ECO:0000256" key="1">
    <source>
        <dbReference type="ARBA" id="ARBA00004123"/>
    </source>
</evidence>
<dbReference type="Proteomes" id="UP000566819">
    <property type="component" value="Unassembled WGS sequence"/>
</dbReference>
<dbReference type="InterPro" id="IPR011333">
    <property type="entry name" value="SKP1/BTB/POZ_sf"/>
</dbReference>
<evidence type="ECO:0000256" key="4">
    <source>
        <dbReference type="ARBA" id="ARBA00023242"/>
    </source>
</evidence>
<evidence type="ECO:0000313" key="7">
    <source>
        <dbReference type="EMBL" id="KAF4626957.1"/>
    </source>
</evidence>
<comment type="function">
    <text evidence="5">Essential component of the SCF (SKP1-CUL1-F-box protein) E3 ubiquitin ligase complexes, which mediate the ubiquitination and subsequent proteasomal degradation of target proteins. Controls sulfur metabolite repression, probably by mediating the inactivation or degradation of the metR transcription factor.</text>
</comment>
<evidence type="ECO:0000256" key="2">
    <source>
        <dbReference type="ARBA" id="ARBA00009993"/>
    </source>
</evidence>
<keyword evidence="4" id="KW-0539">Nucleus</keyword>
<evidence type="ECO:0000313" key="8">
    <source>
        <dbReference type="Proteomes" id="UP000566819"/>
    </source>
</evidence>
<evidence type="ECO:0000256" key="3">
    <source>
        <dbReference type="ARBA" id="ARBA00021347"/>
    </source>
</evidence>
<dbReference type="InterPro" id="IPR001232">
    <property type="entry name" value="SKP1-like"/>
</dbReference>
<dbReference type="Gene3D" id="3.30.710.10">
    <property type="entry name" value="Potassium Channel Kv1.1, Chain A"/>
    <property type="match status" value="1"/>
</dbReference>
<dbReference type="Pfam" id="PF03931">
    <property type="entry name" value="Skp1_POZ"/>
    <property type="match status" value="1"/>
</dbReference>
<evidence type="ECO:0000256" key="5">
    <source>
        <dbReference type="ARBA" id="ARBA00045385"/>
    </source>
</evidence>
<comment type="caution">
    <text evidence="7">The sequence shown here is derived from an EMBL/GenBank/DDBJ whole genome shotgun (WGS) entry which is preliminary data.</text>
</comment>
<protein>
    <recommendedName>
        <fullName evidence="3">Elongin-C</fullName>
    </recommendedName>
</protein>
<dbReference type="InterPro" id="IPR039948">
    <property type="entry name" value="ELC1"/>
</dbReference>
<comment type="similarity">
    <text evidence="2">Belongs to the SKP1 family.</text>
</comment>
<reference evidence="7 8" key="1">
    <citation type="submission" date="2020-03" db="EMBL/GenBank/DDBJ databases">
        <title>Draft Genome Sequence of Cudoniella acicularis.</title>
        <authorList>
            <person name="Buettner E."/>
            <person name="Kellner H."/>
        </authorList>
    </citation>
    <scope>NUCLEOTIDE SEQUENCE [LARGE SCALE GENOMIC DNA]</scope>
    <source>
        <strain evidence="7 8">DSM 108380</strain>
    </source>
</reference>
<dbReference type="InterPro" id="IPR016073">
    <property type="entry name" value="Skp1_comp_POZ"/>
</dbReference>
<proteinExistence type="inferred from homology"/>
<dbReference type="GO" id="GO:0006511">
    <property type="term" value="P:ubiquitin-dependent protein catabolic process"/>
    <property type="evidence" value="ECO:0007669"/>
    <property type="project" value="InterPro"/>
</dbReference>
<dbReference type="CDD" id="cd18321">
    <property type="entry name" value="BTB_POZ_EloC"/>
    <property type="match status" value="1"/>
</dbReference>
<comment type="subcellular location">
    <subcellularLocation>
        <location evidence="1">Nucleus</location>
    </subcellularLocation>
</comment>
<dbReference type="OrthoDB" id="249087at2759"/>
<dbReference type="SMART" id="SM00512">
    <property type="entry name" value="Skp1"/>
    <property type="match status" value="1"/>
</dbReference>
<dbReference type="EMBL" id="JAAMPI010001053">
    <property type="protein sequence ID" value="KAF4626957.1"/>
    <property type="molecule type" value="Genomic_DNA"/>
</dbReference>
<dbReference type="GO" id="GO:0005634">
    <property type="term" value="C:nucleus"/>
    <property type="evidence" value="ECO:0007669"/>
    <property type="project" value="UniProtKB-SubCell"/>
</dbReference>
<accession>A0A8H4RBB3</accession>
<sequence length="268" mass="27660">MATSSESHGLSKYVTLISSDGFEFVVLREAACISGAIKRMLDSKSGFSEATTGRCTFEEINGIVLEKVAEYFYYNYKNRNREDVPDMEIPPELCLEFLFAIGTMYSPIVLLCILALAQASVLSTTNIATVLASVTSQSSLTIPAAAMAAIAKLGTGGVDAATLLLPAHYYDGNYSANLFKTAADKAAISSCTTTAQANNTASKAGLGAGTGSAGNIAFCESAGQQISVAAGGAASDTDINLLISNVGVLNVNTAAAGLTSKRAAIFES</sequence>